<accession>A0ACB0K921</accession>
<organism evidence="1 2">
    <name type="scientific">Trifolium pratense</name>
    <name type="common">Red clover</name>
    <dbReference type="NCBI Taxonomy" id="57577"/>
    <lineage>
        <taxon>Eukaryota</taxon>
        <taxon>Viridiplantae</taxon>
        <taxon>Streptophyta</taxon>
        <taxon>Embryophyta</taxon>
        <taxon>Tracheophyta</taxon>
        <taxon>Spermatophyta</taxon>
        <taxon>Magnoliopsida</taxon>
        <taxon>eudicotyledons</taxon>
        <taxon>Gunneridae</taxon>
        <taxon>Pentapetalae</taxon>
        <taxon>rosids</taxon>
        <taxon>fabids</taxon>
        <taxon>Fabales</taxon>
        <taxon>Fabaceae</taxon>
        <taxon>Papilionoideae</taxon>
        <taxon>50 kb inversion clade</taxon>
        <taxon>NPAAA clade</taxon>
        <taxon>Hologalegina</taxon>
        <taxon>IRL clade</taxon>
        <taxon>Trifolieae</taxon>
        <taxon>Trifolium</taxon>
    </lineage>
</organism>
<proteinExistence type="predicted"/>
<sequence>MFAKPSAHWLPSLYTWETTKFMLLVILRQFLHLLLSSQGTNTDELKAMTTRVESDSSQRFFQFLQLASSIALIAPQISAMNADFKPVFSAKQHKKSALWFLKMPPQDEVKELEAPSVLHFTQCSNGGCQKTSLRTVGLGGCKLTFKFFRTMNSVIDGEATPIVLLPVREVLDKIQASAVFQ</sequence>
<comment type="caution">
    <text evidence="1">The sequence shown here is derived from an EMBL/GenBank/DDBJ whole genome shotgun (WGS) entry which is preliminary data.</text>
</comment>
<dbReference type="Proteomes" id="UP001177021">
    <property type="component" value="Unassembled WGS sequence"/>
</dbReference>
<dbReference type="EMBL" id="CASHSV030000206">
    <property type="protein sequence ID" value="CAJ2652263.1"/>
    <property type="molecule type" value="Genomic_DNA"/>
</dbReference>
<evidence type="ECO:0000313" key="2">
    <source>
        <dbReference type="Proteomes" id="UP001177021"/>
    </source>
</evidence>
<name>A0ACB0K921_TRIPR</name>
<keyword evidence="2" id="KW-1185">Reference proteome</keyword>
<reference evidence="1" key="1">
    <citation type="submission" date="2023-10" db="EMBL/GenBank/DDBJ databases">
        <authorList>
            <person name="Rodriguez Cubillos JULIANA M."/>
            <person name="De Vega J."/>
        </authorList>
    </citation>
    <scope>NUCLEOTIDE SEQUENCE</scope>
</reference>
<gene>
    <name evidence="1" type="ORF">MILVUS5_LOCUS19768</name>
</gene>
<protein>
    <submittedName>
        <fullName evidence="1">Uncharacterized protein</fullName>
    </submittedName>
</protein>
<evidence type="ECO:0000313" key="1">
    <source>
        <dbReference type="EMBL" id="CAJ2652263.1"/>
    </source>
</evidence>